<dbReference type="Proteomes" id="UP000295504">
    <property type="component" value="Unassembled WGS sequence"/>
</dbReference>
<comment type="caution">
    <text evidence="3">The sequence shown here is derived from an EMBL/GenBank/DDBJ whole genome shotgun (WGS) entry which is preliminary data.</text>
</comment>
<dbReference type="RefSeq" id="WP_132849663.1">
    <property type="nucleotide sequence ID" value="NZ_CP058648.1"/>
</dbReference>
<dbReference type="Gene3D" id="3.90.550.10">
    <property type="entry name" value="Spore Coat Polysaccharide Biosynthesis Protein SpsA, Chain A"/>
    <property type="match status" value="1"/>
</dbReference>
<dbReference type="InterPro" id="IPR001173">
    <property type="entry name" value="Glyco_trans_2-like"/>
</dbReference>
<accession>A0A4R2T2J8</accession>
<keyword evidence="4" id="KW-1185">Reference proteome</keyword>
<dbReference type="InterPro" id="IPR029044">
    <property type="entry name" value="Nucleotide-diphossugar_trans"/>
</dbReference>
<name>A0A4R2T2J8_9FIRM</name>
<dbReference type="GO" id="GO:0016740">
    <property type="term" value="F:transferase activity"/>
    <property type="evidence" value="ECO:0007669"/>
    <property type="project" value="UniProtKB-KW"/>
</dbReference>
<organism evidence="3 4">
    <name type="scientific">Serpentinicella alkaliphila</name>
    <dbReference type="NCBI Taxonomy" id="1734049"/>
    <lineage>
        <taxon>Bacteria</taxon>
        <taxon>Bacillati</taxon>
        <taxon>Bacillota</taxon>
        <taxon>Clostridia</taxon>
        <taxon>Peptostreptococcales</taxon>
        <taxon>Natronincolaceae</taxon>
        <taxon>Serpentinicella</taxon>
    </lineage>
</organism>
<evidence type="ECO:0000313" key="4">
    <source>
        <dbReference type="Proteomes" id="UP000295504"/>
    </source>
</evidence>
<evidence type="ECO:0000259" key="2">
    <source>
        <dbReference type="Pfam" id="PF00535"/>
    </source>
</evidence>
<dbReference type="Pfam" id="PF00535">
    <property type="entry name" value="Glycos_transf_2"/>
    <property type="match status" value="1"/>
</dbReference>
<gene>
    <name evidence="3" type="ORF">EDD79_10585</name>
</gene>
<dbReference type="EMBL" id="SLYC01000058">
    <property type="protein sequence ID" value="TCP95621.1"/>
    <property type="molecule type" value="Genomic_DNA"/>
</dbReference>
<proteinExistence type="inferred from homology"/>
<evidence type="ECO:0000256" key="1">
    <source>
        <dbReference type="ARBA" id="ARBA00006739"/>
    </source>
</evidence>
<dbReference type="InterPro" id="IPR050834">
    <property type="entry name" value="Glycosyltransf_2"/>
</dbReference>
<sequence length="247" mass="29206">MKMYDVEINKEKKVTKATGVSIITCTNKLDALENILNNYYRQDWRVKELVIVVNNNRIDLNDWRKKINLNKNITIYKLEEQKNLGRCLNFAIQRSKYNYVSKFDDDDYYGEKYLSKLMPLFNYTDAHIIGKKSFFVYFKESKLLTLKFPEYENKEVPHLAGATLTINKDVFKKVKFSETLVAGSDSDFCNRCYFSGFKLYSGNRFDYVCIRKSNKDEHTWKITDEDLMIKATRIAKTEDFTKYISSN</sequence>
<dbReference type="AlphaFoldDB" id="A0A4R2T2J8"/>
<protein>
    <submittedName>
        <fullName evidence="3">Glycosyl transferase family 2</fullName>
    </submittedName>
</protein>
<dbReference type="SUPFAM" id="SSF53448">
    <property type="entry name" value="Nucleotide-diphospho-sugar transferases"/>
    <property type="match status" value="1"/>
</dbReference>
<dbReference type="OrthoDB" id="6713581at2"/>
<feature type="domain" description="Glycosyltransferase 2-like" evidence="2">
    <location>
        <begin position="22"/>
        <end position="129"/>
    </location>
</feature>
<dbReference type="PANTHER" id="PTHR43685:SF11">
    <property type="entry name" value="GLYCOSYLTRANSFERASE TAGX-RELATED"/>
    <property type="match status" value="1"/>
</dbReference>
<keyword evidence="3" id="KW-0808">Transferase</keyword>
<dbReference type="PANTHER" id="PTHR43685">
    <property type="entry name" value="GLYCOSYLTRANSFERASE"/>
    <property type="match status" value="1"/>
</dbReference>
<reference evidence="3 4" key="1">
    <citation type="submission" date="2019-03" db="EMBL/GenBank/DDBJ databases">
        <title>Genomic Encyclopedia of Type Strains, Phase IV (KMG-IV): sequencing the most valuable type-strain genomes for metagenomic binning, comparative biology and taxonomic classification.</title>
        <authorList>
            <person name="Goeker M."/>
        </authorList>
    </citation>
    <scope>NUCLEOTIDE SEQUENCE [LARGE SCALE GENOMIC DNA]</scope>
    <source>
        <strain evidence="3 4">DSM 100013</strain>
    </source>
</reference>
<dbReference type="CDD" id="cd00761">
    <property type="entry name" value="Glyco_tranf_GTA_type"/>
    <property type="match status" value="1"/>
</dbReference>
<evidence type="ECO:0000313" key="3">
    <source>
        <dbReference type="EMBL" id="TCP95621.1"/>
    </source>
</evidence>
<comment type="similarity">
    <text evidence="1">Belongs to the glycosyltransferase 2 family.</text>
</comment>